<evidence type="ECO:0000256" key="3">
    <source>
        <dbReference type="ARBA" id="ARBA00023096"/>
    </source>
</evidence>
<dbReference type="SUPFAM" id="SSF63892">
    <property type="entry name" value="Pyridoxine 5'-phosphate synthase"/>
    <property type="match status" value="1"/>
</dbReference>
<comment type="function">
    <text evidence="4">Catalyzes the complicated ring closure reaction between the two acyclic compounds 1-deoxy-D-xylulose-5-phosphate (DXP) and 3-amino-2-oxopropyl phosphate (1-amino-acetone-3-phosphate or AAP) to form pyridoxine 5'-phosphate (PNP) and inorganic phosphate.</text>
</comment>
<gene>
    <name evidence="4" type="primary">pdxJ</name>
    <name evidence="5" type="ORF">LZC94_31020</name>
</gene>
<proteinExistence type="inferred from homology"/>
<dbReference type="PANTHER" id="PTHR30456">
    <property type="entry name" value="PYRIDOXINE 5'-PHOSPHATE SYNTHASE"/>
    <property type="match status" value="1"/>
</dbReference>
<comment type="catalytic activity">
    <reaction evidence="4">
        <text>3-amino-2-oxopropyl phosphate + 1-deoxy-D-xylulose 5-phosphate = pyridoxine 5'-phosphate + phosphate + 2 H2O + H(+)</text>
        <dbReference type="Rhea" id="RHEA:15265"/>
        <dbReference type="ChEBI" id="CHEBI:15377"/>
        <dbReference type="ChEBI" id="CHEBI:15378"/>
        <dbReference type="ChEBI" id="CHEBI:43474"/>
        <dbReference type="ChEBI" id="CHEBI:57279"/>
        <dbReference type="ChEBI" id="CHEBI:57792"/>
        <dbReference type="ChEBI" id="CHEBI:58589"/>
        <dbReference type="EC" id="2.6.99.2"/>
    </reaction>
</comment>
<evidence type="ECO:0000313" key="5">
    <source>
        <dbReference type="EMBL" id="WXB12269.1"/>
    </source>
</evidence>
<dbReference type="CDD" id="cd00003">
    <property type="entry name" value="PNPsynthase"/>
    <property type="match status" value="1"/>
</dbReference>
<feature type="binding site" evidence="4">
    <location>
        <position position="6"/>
    </location>
    <ligand>
        <name>3-amino-2-oxopropyl phosphate</name>
        <dbReference type="ChEBI" id="CHEBI:57279"/>
    </ligand>
</feature>
<organism evidence="5 6">
    <name type="scientific">Pendulispora albinea</name>
    <dbReference type="NCBI Taxonomy" id="2741071"/>
    <lineage>
        <taxon>Bacteria</taxon>
        <taxon>Pseudomonadati</taxon>
        <taxon>Myxococcota</taxon>
        <taxon>Myxococcia</taxon>
        <taxon>Myxococcales</taxon>
        <taxon>Sorangiineae</taxon>
        <taxon>Pendulisporaceae</taxon>
        <taxon>Pendulispora</taxon>
    </lineage>
</organism>
<keyword evidence="1 4" id="KW-0963">Cytoplasm</keyword>
<keyword evidence="3 4" id="KW-0664">Pyridoxine biosynthesis</keyword>
<name>A0ABZ2LRN8_9BACT</name>
<evidence type="ECO:0000256" key="4">
    <source>
        <dbReference type="HAMAP-Rule" id="MF_00279"/>
    </source>
</evidence>
<dbReference type="RefSeq" id="WP_394821889.1">
    <property type="nucleotide sequence ID" value="NZ_CP089984.1"/>
</dbReference>
<feature type="binding site" evidence="4">
    <location>
        <position position="116"/>
    </location>
    <ligand>
        <name>1-deoxy-D-xylulose 5-phosphate</name>
        <dbReference type="ChEBI" id="CHEBI:57792"/>
    </ligand>
</feature>
<keyword evidence="2 4" id="KW-0808">Transferase</keyword>
<comment type="pathway">
    <text evidence="4">Cofactor biosynthesis; pyridoxine 5'-phosphate biosynthesis; pyridoxine 5'-phosphate from D-erythrose 4-phosphate: step 5/5.</text>
</comment>
<dbReference type="EC" id="2.6.99.2" evidence="4"/>
<reference evidence="5 6" key="1">
    <citation type="submission" date="2021-12" db="EMBL/GenBank/DDBJ databases">
        <title>Discovery of the Pendulisporaceae a myxobacterial family with distinct sporulation behavior and unique specialized metabolism.</title>
        <authorList>
            <person name="Garcia R."/>
            <person name="Popoff A."/>
            <person name="Bader C.D."/>
            <person name="Loehr J."/>
            <person name="Walesch S."/>
            <person name="Walt C."/>
            <person name="Boldt J."/>
            <person name="Bunk B."/>
            <person name="Haeckl F.J.F.P.J."/>
            <person name="Gunesch A.P."/>
            <person name="Birkelbach J."/>
            <person name="Nuebel U."/>
            <person name="Pietschmann T."/>
            <person name="Bach T."/>
            <person name="Mueller R."/>
        </authorList>
    </citation>
    <scope>NUCLEOTIDE SEQUENCE [LARGE SCALE GENOMIC DNA]</scope>
    <source>
        <strain evidence="5 6">MSr11954</strain>
    </source>
</reference>
<dbReference type="NCBIfam" id="NF003627">
    <property type="entry name" value="PRK05265.1-5"/>
    <property type="match status" value="1"/>
</dbReference>
<comment type="similarity">
    <text evidence="4">Belongs to the PNP synthase family.</text>
</comment>
<dbReference type="Gene3D" id="3.20.20.70">
    <property type="entry name" value="Aldolase class I"/>
    <property type="match status" value="1"/>
</dbReference>
<feature type="active site" description="Proton acceptor" evidence="4">
    <location>
        <position position="86"/>
    </location>
</feature>
<comment type="subunit">
    <text evidence="4">Homooctamer; tetramer of dimers.</text>
</comment>
<dbReference type="InterPro" id="IPR036130">
    <property type="entry name" value="Pyridoxine-5'_phos_synth"/>
</dbReference>
<evidence type="ECO:0000256" key="2">
    <source>
        <dbReference type="ARBA" id="ARBA00022679"/>
    </source>
</evidence>
<feature type="binding site" evidence="4">
    <location>
        <position position="17"/>
    </location>
    <ligand>
        <name>3-amino-2-oxopropyl phosphate</name>
        <dbReference type="ChEBI" id="CHEBI:57279"/>
    </ligand>
</feature>
<feature type="active site" description="Proton donor" evidence="4">
    <location>
        <position position="208"/>
    </location>
</feature>
<evidence type="ECO:0000313" key="6">
    <source>
        <dbReference type="Proteomes" id="UP001370348"/>
    </source>
</evidence>
<protein>
    <recommendedName>
        <fullName evidence="4">Pyridoxine 5'-phosphate synthase</fullName>
        <shortName evidence="4">PNP synthase</shortName>
        <ecNumber evidence="4">2.6.99.2</ecNumber>
    </recommendedName>
</protein>
<feature type="site" description="Transition state stabilizer" evidence="4">
    <location>
        <position position="167"/>
    </location>
</feature>
<dbReference type="PANTHER" id="PTHR30456:SF0">
    <property type="entry name" value="PYRIDOXINE 5'-PHOSPHATE SYNTHASE"/>
    <property type="match status" value="1"/>
</dbReference>
<dbReference type="InterPro" id="IPR013785">
    <property type="entry name" value="Aldolase_TIM"/>
</dbReference>
<accession>A0ABZ2LRN8</accession>
<keyword evidence="6" id="KW-1185">Reference proteome</keyword>
<feature type="binding site" evidence="4">
    <location>
        <position position="209"/>
    </location>
    <ligand>
        <name>3-amino-2-oxopropyl phosphate</name>
        <dbReference type="ChEBI" id="CHEBI:57279"/>
    </ligand>
</feature>
<dbReference type="NCBIfam" id="NF003625">
    <property type="entry name" value="PRK05265.1-3"/>
    <property type="match status" value="1"/>
</dbReference>
<dbReference type="InterPro" id="IPR004569">
    <property type="entry name" value="PyrdxlP_synth_PdxJ"/>
</dbReference>
<feature type="binding site" evidence="4">
    <location>
        <begin position="8"/>
        <end position="9"/>
    </location>
    <ligand>
        <name>1-deoxy-D-xylulose 5-phosphate</name>
        <dbReference type="ChEBI" id="CHEBI:57792"/>
    </ligand>
</feature>
<dbReference type="Proteomes" id="UP001370348">
    <property type="component" value="Chromosome"/>
</dbReference>
<dbReference type="EMBL" id="CP089984">
    <property type="protein sequence ID" value="WXB12269.1"/>
    <property type="molecule type" value="Genomic_DNA"/>
</dbReference>
<feature type="binding site" evidence="4">
    <location>
        <position position="44"/>
    </location>
    <ligand>
        <name>1-deoxy-D-xylulose 5-phosphate</name>
        <dbReference type="ChEBI" id="CHEBI:57792"/>
    </ligand>
</feature>
<feature type="binding site" evidence="4">
    <location>
        <begin position="230"/>
        <end position="231"/>
    </location>
    <ligand>
        <name>3-amino-2-oxopropyl phosphate</name>
        <dbReference type="ChEBI" id="CHEBI:57279"/>
    </ligand>
</feature>
<evidence type="ECO:0000256" key="1">
    <source>
        <dbReference type="ARBA" id="ARBA00022490"/>
    </source>
</evidence>
<feature type="binding site" evidence="4">
    <location>
        <position position="49"/>
    </location>
    <ligand>
        <name>1-deoxy-D-xylulose 5-phosphate</name>
        <dbReference type="ChEBI" id="CHEBI:57792"/>
    </ligand>
</feature>
<dbReference type="GO" id="GO:0033856">
    <property type="term" value="F:pyridoxine 5'-phosphate synthase activity"/>
    <property type="evidence" value="ECO:0007669"/>
    <property type="project" value="UniProtKB-EC"/>
</dbReference>
<feature type="active site" description="Proton acceptor" evidence="4">
    <location>
        <position position="42"/>
    </location>
</feature>
<sequence length="260" mass="27973">MRLHINIDHVATLRNARQTPYPDPVEAARVCIDAGAHGITAHLREDRRHILDEDVRRLRELLSKTGGARVAGASGSGGATPLFNLEMAATDEMVAIARRTLPDVVTLVPERRQERTTEGGLDVRAGGAALAAHVRALLEVGIKVSLFIAADEPQIEASKRIGVQQIELHTGEYAHAFHDGAARSRELDRLARGAAFGHRLGLEVAAGHGLTRENVVELVRIPEIIELNIGHAVIGDAVFLSLAGAVRAMSDAIDRGRPRV</sequence>
<dbReference type="Pfam" id="PF03740">
    <property type="entry name" value="PdxJ"/>
    <property type="match status" value="1"/>
</dbReference>
<comment type="subcellular location">
    <subcellularLocation>
        <location evidence="4">Cytoplasm</location>
    </subcellularLocation>
</comment>
<dbReference type="HAMAP" id="MF_00279">
    <property type="entry name" value="PdxJ"/>
    <property type="match status" value="1"/>
</dbReference>